<evidence type="ECO:0000313" key="2">
    <source>
        <dbReference type="EMBL" id="MBP1327494.1"/>
    </source>
</evidence>
<evidence type="ECO:0000259" key="1">
    <source>
        <dbReference type="Pfam" id="PF04480"/>
    </source>
</evidence>
<dbReference type="GO" id="GO:0004519">
    <property type="term" value="F:endonuclease activity"/>
    <property type="evidence" value="ECO:0007669"/>
    <property type="project" value="UniProtKB-KW"/>
</dbReference>
<gene>
    <name evidence="2" type="ORF">JOF28_002726</name>
</gene>
<dbReference type="AlphaFoldDB" id="A0A940T552"/>
<reference evidence="2" key="1">
    <citation type="submission" date="2021-02" db="EMBL/GenBank/DDBJ databases">
        <title>Sequencing the genomes of 1000 actinobacteria strains.</title>
        <authorList>
            <person name="Klenk H.-P."/>
        </authorList>
    </citation>
    <scope>NUCLEOTIDE SEQUENCE</scope>
    <source>
        <strain evidence="2">DSM 22850</strain>
    </source>
</reference>
<sequence>MQVETVLKRNGALAPSRVVLDEGFSYARLRQLCAEHKLVRVRRGWLAAPDAAPELVLAAQHSGVLTCVTQARRLGLWTTSAEQTVHLRLDPQAKRPSDQRLRLHWNKPIVPRDPHRLEDSLVDMLAMVARCLPAEDALAVWNSALNKGLTEISELQRVPFTGRAKDLLREVEPYSDSGLETYVKRRLKRFRLQIRAQIWVLGHCVDLLVGERLIVQIDGGTHVGQQRTSDIAHDARLALNGYTVMRVGYDQVMRQWPSVQDLILRAVAQGLHRA</sequence>
<dbReference type="Gene3D" id="3.40.960.10">
    <property type="entry name" value="VSR Endonuclease"/>
    <property type="match status" value="1"/>
</dbReference>
<keyword evidence="3" id="KW-1185">Reference proteome</keyword>
<proteinExistence type="predicted"/>
<accession>A0A940T552</accession>
<keyword evidence="2" id="KW-0255">Endonuclease</keyword>
<organism evidence="2 3">
    <name type="scientific">Leucobacter exalbidus</name>
    <dbReference type="NCBI Taxonomy" id="662960"/>
    <lineage>
        <taxon>Bacteria</taxon>
        <taxon>Bacillati</taxon>
        <taxon>Actinomycetota</taxon>
        <taxon>Actinomycetes</taxon>
        <taxon>Micrococcales</taxon>
        <taxon>Microbacteriaceae</taxon>
        <taxon>Leucobacter</taxon>
    </lineage>
</organism>
<dbReference type="RefSeq" id="WP_245189982.1">
    <property type="nucleotide sequence ID" value="NZ_JAFIDA010000001.1"/>
</dbReference>
<feature type="domain" description="DUF559" evidence="1">
    <location>
        <begin position="169"/>
        <end position="267"/>
    </location>
</feature>
<comment type="caution">
    <text evidence="2">The sequence shown here is derived from an EMBL/GenBank/DDBJ whole genome shotgun (WGS) entry which is preliminary data.</text>
</comment>
<name>A0A940T552_9MICO</name>
<dbReference type="Pfam" id="PF04480">
    <property type="entry name" value="DUF559"/>
    <property type="match status" value="1"/>
</dbReference>
<keyword evidence="2" id="KW-0378">Hydrolase</keyword>
<dbReference type="InterPro" id="IPR007569">
    <property type="entry name" value="DUF559"/>
</dbReference>
<dbReference type="EMBL" id="JAFIDA010000001">
    <property type="protein sequence ID" value="MBP1327494.1"/>
    <property type="molecule type" value="Genomic_DNA"/>
</dbReference>
<dbReference type="Proteomes" id="UP000675163">
    <property type="component" value="Unassembled WGS sequence"/>
</dbReference>
<protein>
    <submittedName>
        <fullName evidence="2">Very-short-patch-repair endonuclease</fullName>
    </submittedName>
</protein>
<keyword evidence="2" id="KW-0540">Nuclease</keyword>
<evidence type="ECO:0000313" key="3">
    <source>
        <dbReference type="Proteomes" id="UP000675163"/>
    </source>
</evidence>